<reference evidence="2 3" key="1">
    <citation type="submission" date="2017-05" db="EMBL/GenBank/DDBJ databases">
        <title>Draft genome sequence of Elsinoe australis.</title>
        <authorList>
            <person name="Cheng Q."/>
        </authorList>
    </citation>
    <scope>NUCLEOTIDE SEQUENCE [LARGE SCALE GENOMIC DNA]</scope>
    <source>
        <strain evidence="2 3">NL1</strain>
    </source>
</reference>
<sequence length="462" mass="50285">MSTYALIKYSEGRTSGEFDRRDFTHIHDKNLCMTVRSSPDIVVCIVQRNETKCTLPVEHLISLSVEERQQSQAHTLNRDSLSIYGLTKGSQLALQWRMPGEAEKNRIQVAFQNQADAIMVAKQLHGLGMEIDDRNNPPVLENENIRPRTSPASTITGMMASTAGNYTHQYPMRPQSERSNLFSASPALSFRGTLDNVPGAFPRSSQCPSVDKVNLPPAHTPTVSPTPHSALLPPSRGLSRDGYPSDTASSEHTVGGVIPPTRPTPQGFPPRPTSSEQSPHFNSGPGSKLSGCGRMTRSRGKTNQAAPPSRKQSDVLKAPAASLQKRTLALNERTTLLPPSAPTFYSTGNFCTKTTQMPDQATAATAGSYMDGNRPDTAQSLLSSSPQRPGTVAANSFSRVLTEIASNQGSANRQQLAAYAAQTDQERDAVLNQFIVEHLNDDNFLRLCEDMEGCWRLLGLGR</sequence>
<evidence type="ECO:0000256" key="1">
    <source>
        <dbReference type="SAM" id="MobiDB-lite"/>
    </source>
</evidence>
<accession>A0A2P7YE98</accession>
<evidence type="ECO:0000313" key="2">
    <source>
        <dbReference type="EMBL" id="PSK34286.1"/>
    </source>
</evidence>
<proteinExistence type="predicted"/>
<protein>
    <submittedName>
        <fullName evidence="2">Uncharacterized protein</fullName>
    </submittedName>
</protein>
<comment type="caution">
    <text evidence="2">The sequence shown here is derived from an EMBL/GenBank/DDBJ whole genome shotgun (WGS) entry which is preliminary data.</text>
</comment>
<feature type="compositionally biased region" description="Pro residues" evidence="1">
    <location>
        <begin position="260"/>
        <end position="272"/>
    </location>
</feature>
<organism evidence="2 3">
    <name type="scientific">Elsinoe australis</name>
    <dbReference type="NCBI Taxonomy" id="40998"/>
    <lineage>
        <taxon>Eukaryota</taxon>
        <taxon>Fungi</taxon>
        <taxon>Dikarya</taxon>
        <taxon>Ascomycota</taxon>
        <taxon>Pezizomycotina</taxon>
        <taxon>Dothideomycetes</taxon>
        <taxon>Dothideomycetidae</taxon>
        <taxon>Myriangiales</taxon>
        <taxon>Elsinoaceae</taxon>
        <taxon>Elsinoe</taxon>
    </lineage>
</organism>
<keyword evidence="3" id="KW-1185">Reference proteome</keyword>
<dbReference type="STRING" id="40998.A0A2P7YE98"/>
<feature type="compositionally biased region" description="Polar residues" evidence="1">
    <location>
        <begin position="274"/>
        <end position="285"/>
    </location>
</feature>
<dbReference type="Proteomes" id="UP000243723">
    <property type="component" value="Unassembled WGS sequence"/>
</dbReference>
<name>A0A2P7YE98_9PEZI</name>
<dbReference type="OrthoDB" id="3946648at2759"/>
<evidence type="ECO:0000313" key="3">
    <source>
        <dbReference type="Proteomes" id="UP000243723"/>
    </source>
</evidence>
<gene>
    <name evidence="2" type="ORF">B9Z65_8612</name>
</gene>
<dbReference type="AlphaFoldDB" id="A0A2P7YE98"/>
<dbReference type="EMBL" id="NHZQ01000447">
    <property type="protein sequence ID" value="PSK34286.1"/>
    <property type="molecule type" value="Genomic_DNA"/>
</dbReference>
<feature type="region of interest" description="Disordered" evidence="1">
    <location>
        <begin position="199"/>
        <end position="320"/>
    </location>
</feature>
<feature type="region of interest" description="Disordered" evidence="1">
    <location>
        <begin position="134"/>
        <end position="154"/>
    </location>
</feature>